<dbReference type="InterPro" id="IPR017871">
    <property type="entry name" value="ABC_transporter-like_CS"/>
</dbReference>
<dbReference type="PROSITE" id="PS00211">
    <property type="entry name" value="ABC_TRANSPORTER_1"/>
    <property type="match status" value="2"/>
</dbReference>
<keyword evidence="9" id="KW-0862">Zinc</keyword>
<protein>
    <recommendedName>
        <fullName evidence="15">UvrABC system protein A</fullName>
    </recommendedName>
    <alternativeName>
        <fullName evidence="16">Excinuclease ABC subunit A</fullName>
    </alternativeName>
</protein>
<organism evidence="18 19">
    <name type="scientific">Cytophaga hutchinsonii (strain ATCC 33406 / DSM 1761 / CIP 103989 / NBRC 15051 / NCIMB 9469 / D465)</name>
    <dbReference type="NCBI Taxonomy" id="269798"/>
    <lineage>
        <taxon>Bacteria</taxon>
        <taxon>Pseudomonadati</taxon>
        <taxon>Bacteroidota</taxon>
        <taxon>Cytophagia</taxon>
        <taxon>Cytophagales</taxon>
        <taxon>Cytophagaceae</taxon>
        <taxon>Cytophaga</taxon>
    </lineage>
</organism>
<keyword evidence="11" id="KW-0267">Excision nuclease</keyword>
<evidence type="ECO:0000256" key="6">
    <source>
        <dbReference type="ARBA" id="ARBA00022763"/>
    </source>
</evidence>
<keyword evidence="4" id="KW-0677">Repeat</keyword>
<evidence type="ECO:0000256" key="5">
    <source>
        <dbReference type="ARBA" id="ARBA00022741"/>
    </source>
</evidence>
<evidence type="ECO:0000256" key="10">
    <source>
        <dbReference type="ARBA" id="ARBA00022840"/>
    </source>
</evidence>
<dbReference type="Gene3D" id="3.30.1490.20">
    <property type="entry name" value="ATP-grasp fold, A domain"/>
    <property type="match status" value="1"/>
</dbReference>
<keyword evidence="19" id="KW-1185">Reference proteome</keyword>
<evidence type="ECO:0000256" key="12">
    <source>
        <dbReference type="ARBA" id="ARBA00023125"/>
    </source>
</evidence>
<keyword evidence="10" id="KW-0067">ATP-binding</keyword>
<dbReference type="AlphaFoldDB" id="A0A6N4SWJ6"/>
<gene>
    <name evidence="18" type="primary">uvrA</name>
    <name evidence="18" type="ordered locus">CHU_3698</name>
</gene>
<comment type="similarity">
    <text evidence="14">Belongs to the ABC transporter superfamily. UvrA family.</text>
</comment>
<dbReference type="GO" id="GO:0005524">
    <property type="term" value="F:ATP binding"/>
    <property type="evidence" value="ECO:0007669"/>
    <property type="project" value="UniProtKB-KW"/>
</dbReference>
<keyword evidence="5" id="KW-0547">Nucleotide-binding</keyword>
<feature type="domain" description="ABC transporter" evidence="17">
    <location>
        <begin position="607"/>
        <end position="940"/>
    </location>
</feature>
<evidence type="ECO:0000256" key="15">
    <source>
        <dbReference type="ARBA" id="ARBA00039316"/>
    </source>
</evidence>
<dbReference type="PROSITE" id="PS50893">
    <property type="entry name" value="ABC_TRANSPORTER_2"/>
    <property type="match status" value="2"/>
</dbReference>
<dbReference type="InterPro" id="IPR004602">
    <property type="entry name" value="UvrA"/>
</dbReference>
<keyword evidence="2" id="KW-0963">Cytoplasm</keyword>
<evidence type="ECO:0000256" key="4">
    <source>
        <dbReference type="ARBA" id="ARBA00022737"/>
    </source>
</evidence>
<dbReference type="PANTHER" id="PTHR43152:SF3">
    <property type="entry name" value="UVRABC SYSTEM PROTEIN A"/>
    <property type="match status" value="1"/>
</dbReference>
<evidence type="ECO:0000256" key="16">
    <source>
        <dbReference type="ARBA" id="ARBA00042156"/>
    </source>
</evidence>
<comment type="subcellular location">
    <subcellularLocation>
        <location evidence="1">Cytoplasm</location>
    </subcellularLocation>
</comment>
<dbReference type="OrthoDB" id="9809851at2"/>
<dbReference type="Gene3D" id="1.10.8.280">
    <property type="entry name" value="ABC transporter ATPase domain-like"/>
    <property type="match status" value="2"/>
</dbReference>
<evidence type="ECO:0000256" key="8">
    <source>
        <dbReference type="ARBA" id="ARBA00022771"/>
    </source>
</evidence>
<dbReference type="InterPro" id="IPR041102">
    <property type="entry name" value="UvrA_inter"/>
</dbReference>
<dbReference type="Proteomes" id="UP000001822">
    <property type="component" value="Chromosome"/>
</dbReference>
<evidence type="ECO:0000313" key="19">
    <source>
        <dbReference type="Proteomes" id="UP000001822"/>
    </source>
</evidence>
<evidence type="ECO:0000256" key="11">
    <source>
        <dbReference type="ARBA" id="ARBA00022881"/>
    </source>
</evidence>
<dbReference type="Gene3D" id="3.40.50.300">
    <property type="entry name" value="P-loop containing nucleotide triphosphate hydrolases"/>
    <property type="match status" value="3"/>
</dbReference>
<evidence type="ECO:0000256" key="2">
    <source>
        <dbReference type="ARBA" id="ARBA00022490"/>
    </source>
</evidence>
<evidence type="ECO:0000256" key="9">
    <source>
        <dbReference type="ARBA" id="ARBA00022833"/>
    </source>
</evidence>
<dbReference type="GO" id="GO:0016887">
    <property type="term" value="F:ATP hydrolysis activity"/>
    <property type="evidence" value="ECO:0007669"/>
    <property type="project" value="InterPro"/>
</dbReference>
<keyword evidence="6" id="KW-0227">DNA damage</keyword>
<evidence type="ECO:0000256" key="13">
    <source>
        <dbReference type="ARBA" id="ARBA00023204"/>
    </source>
</evidence>
<keyword evidence="13" id="KW-0234">DNA repair</keyword>
<dbReference type="NCBIfam" id="TIGR00630">
    <property type="entry name" value="uvra"/>
    <property type="match status" value="1"/>
</dbReference>
<dbReference type="InterPro" id="IPR003439">
    <property type="entry name" value="ABC_transporter-like_ATP-bd"/>
</dbReference>
<accession>A0A6N4SWJ6</accession>
<dbReference type="Gene3D" id="1.20.1580.10">
    <property type="entry name" value="ABC transporter ATPase like domain"/>
    <property type="match status" value="3"/>
</dbReference>
<dbReference type="KEGG" id="chu:CHU_3698"/>
<dbReference type="GO" id="GO:0009380">
    <property type="term" value="C:excinuclease repair complex"/>
    <property type="evidence" value="ECO:0007669"/>
    <property type="project" value="InterPro"/>
</dbReference>
<dbReference type="RefSeq" id="WP_011587036.1">
    <property type="nucleotide sequence ID" value="NC_008255.1"/>
</dbReference>
<dbReference type="GO" id="GO:0004518">
    <property type="term" value="F:nuclease activity"/>
    <property type="evidence" value="ECO:0007669"/>
    <property type="project" value="UniProtKB-KW"/>
</dbReference>
<dbReference type="SUPFAM" id="SSF52540">
    <property type="entry name" value="P-loop containing nucleoside triphosphate hydrolases"/>
    <property type="match status" value="2"/>
</dbReference>
<dbReference type="Pfam" id="PF17755">
    <property type="entry name" value="UvrA_DNA-bind"/>
    <property type="match status" value="1"/>
</dbReference>
<evidence type="ECO:0000313" key="18">
    <source>
        <dbReference type="EMBL" id="ABG60931.1"/>
    </source>
</evidence>
<dbReference type="InterPro" id="IPR041552">
    <property type="entry name" value="UvrA_DNA-bd"/>
</dbReference>
<dbReference type="Pfam" id="PF17760">
    <property type="entry name" value="UvrA_inter"/>
    <property type="match status" value="1"/>
</dbReference>
<keyword evidence="7" id="KW-0228">DNA excision</keyword>
<dbReference type="EMBL" id="CP000383">
    <property type="protein sequence ID" value="ABG60931.1"/>
    <property type="molecule type" value="Genomic_DNA"/>
</dbReference>
<dbReference type="GO" id="GO:0006289">
    <property type="term" value="P:nucleotide-excision repair"/>
    <property type="evidence" value="ECO:0007669"/>
    <property type="project" value="InterPro"/>
</dbReference>
<name>A0A6N4SWJ6_CYTH3</name>
<dbReference type="PANTHER" id="PTHR43152">
    <property type="entry name" value="UVRABC SYSTEM PROTEIN A"/>
    <property type="match status" value="1"/>
</dbReference>
<keyword evidence="3" id="KW-0479">Metal-binding</keyword>
<feature type="domain" description="ABC transporter" evidence="17">
    <location>
        <begin position="241"/>
        <end position="595"/>
    </location>
</feature>
<dbReference type="InterPro" id="IPR027417">
    <property type="entry name" value="P-loop_NTPase"/>
</dbReference>
<evidence type="ECO:0000259" key="17">
    <source>
        <dbReference type="PROSITE" id="PS50893"/>
    </source>
</evidence>
<evidence type="ECO:0000256" key="14">
    <source>
        <dbReference type="ARBA" id="ARBA00038000"/>
    </source>
</evidence>
<dbReference type="GO" id="GO:0005737">
    <property type="term" value="C:cytoplasm"/>
    <property type="evidence" value="ECO:0007669"/>
    <property type="project" value="UniProtKB-SubCell"/>
</dbReference>
<evidence type="ECO:0000256" key="1">
    <source>
        <dbReference type="ARBA" id="ARBA00004496"/>
    </source>
</evidence>
<proteinExistence type="inferred from homology"/>
<evidence type="ECO:0000256" key="7">
    <source>
        <dbReference type="ARBA" id="ARBA00022769"/>
    </source>
</evidence>
<keyword evidence="12" id="KW-0238">DNA-binding</keyword>
<dbReference type="InterPro" id="IPR013815">
    <property type="entry name" value="ATP_grasp_subdomain_1"/>
</dbReference>
<keyword evidence="8" id="KW-0863">Zinc-finger</keyword>
<reference evidence="18 19" key="1">
    <citation type="journal article" date="2007" name="Appl. Environ. Microbiol.">
        <title>Genome sequence of the cellulolytic gliding bacterium Cytophaga hutchinsonii.</title>
        <authorList>
            <person name="Xie G."/>
            <person name="Bruce D.C."/>
            <person name="Challacombe J.F."/>
            <person name="Chertkov O."/>
            <person name="Detter J.C."/>
            <person name="Gilna P."/>
            <person name="Han C.S."/>
            <person name="Lucas S."/>
            <person name="Misra M."/>
            <person name="Myers G.L."/>
            <person name="Richardson P."/>
            <person name="Tapia R."/>
            <person name="Thayer N."/>
            <person name="Thompson L.S."/>
            <person name="Brettin T.S."/>
            <person name="Henrissat B."/>
            <person name="Wilson D.B."/>
            <person name="McBride M.J."/>
        </authorList>
    </citation>
    <scope>NUCLEOTIDE SEQUENCE [LARGE SCALE GENOMIC DNA]</scope>
    <source>
        <strain evidence="19">ATCC 33406 / DSM 1761 / CIP 103989 / NBRC 15051 / NCIMB 9469 / D465</strain>
    </source>
</reference>
<sequence length="944" mass="105986">MKGTNVAKKEYALDIESLDPKQFIIIKGARVHNLKNIDVAIPRNKLVVITGLSGSGKSSLAFDTLFAEGQRMYVESLSSYARQFLGRMEKPEVDYIKGVSPAIAIEQKVNSRNPRSTVGTTTEIYDYLKLLFARVGHTISPISGNEVKKNSVTDVVDWIFNHAEGTRFMVLAPFKAKHDRKSFEELQVLLQKGFTRLYLNDEVIHIEELIEKGAKALPAKADAWILIDRNSVNKTEEDAAFRVSDSVQTAFYEGDGDCRIIVPEKETLDFCDRFEADGITFEEPSANFFSFNNPFGACKTCEGFGHVLGIDEDLVIPDKSLSVYEGAIAPWRGDKMSEWLKPLIKSGIKFDFPIHRAIQDLSPEQRQLLWDGNKYFEGLHAFFAYLETQTYKIQYRVMLSRFRGRTSCPDCRGTRLRKDASYVKVAKKSITDIVLMPVTEALQFFSDLKLQKGEEKIAERLLKEITNRLSYLEKVGLGYLTLNRLTASLSGGEFQRIKLATSLGSALVGSMYVLDEPSIGLHPRDTGKLIEVLKMLRDMGNTVIVVEHEEEVMRAADQIIDIGPDAGIHGGKLMFQGVIDDMLTHSGSYTTDYLTNRSSIEVPKHRRKWNSFIEIKGARENNLKNINVKFPLHTFTVVTGVSGSGKSTLVKKILFPSLQKLFGFSGEFTGKFDRMDGDIREVTQIEFVDQNPIGKSSRSNPVTYVKAYDLIRNLYAEQGLSKSRAYKPGHFSFNVEGGRCEMCQGEGIVTVEMQFMADVHLTCEACNGKRFKQEILEVKYNDKSISDILDMTIEESLTFFKDKPKLIEKLQPLSDVGLGYVHLGQSSSSLSGGEAQRVKLASFLGKSPEENNEHILFLFDEPTTGLHFHDIRKLLDSIQALVNKGNSVIVIEHNMEMIKCADWIIDIGPEGGNGGGDVIFEGTPEEMIKCKKGYTAKYLREKLK</sequence>
<dbReference type="GO" id="GO:0003677">
    <property type="term" value="F:DNA binding"/>
    <property type="evidence" value="ECO:0007669"/>
    <property type="project" value="UniProtKB-KW"/>
</dbReference>
<evidence type="ECO:0000256" key="3">
    <source>
        <dbReference type="ARBA" id="ARBA00022723"/>
    </source>
</evidence>
<dbReference type="GO" id="GO:0008270">
    <property type="term" value="F:zinc ion binding"/>
    <property type="evidence" value="ECO:0007669"/>
    <property type="project" value="UniProtKB-KW"/>
</dbReference>